<dbReference type="HOGENOM" id="CLU_3124101_0_0_6"/>
<dbReference type="EMBL" id="BA000037">
    <property type="protein sequence ID" value="BAC93692.1"/>
    <property type="molecule type" value="Genomic_DNA"/>
</dbReference>
<dbReference type="AlphaFoldDB" id="Q7MMY9"/>
<protein>
    <submittedName>
        <fullName evidence="1">Uncharacterized protein</fullName>
    </submittedName>
</protein>
<accession>Q7MMY9</accession>
<name>Q7MMY9_VIBVY</name>
<dbReference type="KEGG" id="vvy:VV0927"/>
<dbReference type="Proteomes" id="UP000002675">
    <property type="component" value="Chromosome I"/>
</dbReference>
<evidence type="ECO:0000313" key="2">
    <source>
        <dbReference type="Proteomes" id="UP000002675"/>
    </source>
</evidence>
<reference evidence="1 2" key="1">
    <citation type="journal article" date="2003" name="Genome Res.">
        <title>Comparative genome analysis of Vibrio vulnificus, a marine pathogen.</title>
        <authorList>
            <person name="Chen C.Y."/>
            <person name="Wu K.M."/>
            <person name="Chang Y.C."/>
            <person name="Chang C.H."/>
            <person name="Tsai H.C."/>
            <person name="Liao T.L."/>
            <person name="Liu Y.M."/>
            <person name="Chen H.J."/>
            <person name="Shen A.B."/>
            <person name="Li J.C."/>
            <person name="Su T.L."/>
            <person name="Shao C.P."/>
            <person name="Lee C.T."/>
            <person name="Hor L.I."/>
            <person name="Tsai S.F."/>
        </authorList>
    </citation>
    <scope>NUCLEOTIDE SEQUENCE [LARGE SCALE GENOMIC DNA]</scope>
    <source>
        <strain evidence="1 2">YJ016</strain>
    </source>
</reference>
<evidence type="ECO:0000313" key="1">
    <source>
        <dbReference type="EMBL" id="BAC93692.1"/>
    </source>
</evidence>
<gene>
    <name evidence="1" type="ordered locus">VV0927</name>
</gene>
<sequence length="50" mass="5663">MTARIVAAMKVAYQPLGGSFGQFFRNRFRIRCQEAFPENALAYFSSNLDA</sequence>
<proteinExistence type="predicted"/>
<organism evidence="1 2">
    <name type="scientific">Vibrio vulnificus (strain YJ016)</name>
    <dbReference type="NCBI Taxonomy" id="196600"/>
    <lineage>
        <taxon>Bacteria</taxon>
        <taxon>Pseudomonadati</taxon>
        <taxon>Pseudomonadota</taxon>
        <taxon>Gammaproteobacteria</taxon>
        <taxon>Vibrionales</taxon>
        <taxon>Vibrionaceae</taxon>
        <taxon>Vibrio</taxon>
    </lineage>
</organism>